<reference evidence="4" key="2">
    <citation type="submission" date="2025-04" db="UniProtKB">
        <authorList>
            <consortium name="RefSeq"/>
        </authorList>
    </citation>
    <scope>IDENTIFICATION</scope>
    <source>
        <tissue evidence="4">Whole body</tissue>
    </source>
</reference>
<protein>
    <submittedName>
        <fullName evidence="4">Uncharacterized protein LOC112685966</fullName>
    </submittedName>
</protein>
<keyword evidence="1" id="KW-0732">Signal</keyword>
<sequence length="195" mass="23197">MHWQAIPLTVVTVCALFAFTKHEGLVNVFGSSLVREIRYTKFNMNFVNSSVGTTHSGIRSVRNKHMLYIQFNTNRTFTKVHMKVSISKCKEYYIDCENVILFNITNFCPNFDSIKYYVKTEGEFKITDLCPIHGEKSFTNFTINADYFGAMFSFPTEKWWELYWRTWIKLYDQKNSEFLKATCDFYFVQFRSHHH</sequence>
<dbReference type="GeneID" id="112685966"/>
<proteinExistence type="predicted"/>
<evidence type="ECO:0000313" key="4">
    <source>
        <dbReference type="RefSeq" id="XP_025413826.1"/>
    </source>
</evidence>
<feature type="signal peptide" evidence="1">
    <location>
        <begin position="1"/>
        <end position="22"/>
    </location>
</feature>
<dbReference type="Proteomes" id="UP000694846">
    <property type="component" value="Unplaced"/>
</dbReference>
<evidence type="ECO:0000313" key="3">
    <source>
        <dbReference type="Proteomes" id="UP000694846"/>
    </source>
</evidence>
<evidence type="ECO:0000313" key="2">
    <source>
        <dbReference type="EMBL" id="MBY78892.1"/>
    </source>
</evidence>
<dbReference type="EMBL" id="GGMS01009689">
    <property type="protein sequence ID" value="MBY78892.1"/>
    <property type="molecule type" value="Transcribed_RNA"/>
</dbReference>
<dbReference type="OrthoDB" id="6625355at2759"/>
<accession>A0A2S2QP30</accession>
<organism evidence="2">
    <name type="scientific">Sipha flava</name>
    <name type="common">yellow sugarcane aphid</name>
    <dbReference type="NCBI Taxonomy" id="143950"/>
    <lineage>
        <taxon>Eukaryota</taxon>
        <taxon>Metazoa</taxon>
        <taxon>Ecdysozoa</taxon>
        <taxon>Arthropoda</taxon>
        <taxon>Hexapoda</taxon>
        <taxon>Insecta</taxon>
        <taxon>Pterygota</taxon>
        <taxon>Neoptera</taxon>
        <taxon>Paraneoptera</taxon>
        <taxon>Hemiptera</taxon>
        <taxon>Sternorrhyncha</taxon>
        <taxon>Aphidomorpha</taxon>
        <taxon>Aphidoidea</taxon>
        <taxon>Aphididae</taxon>
        <taxon>Sipha</taxon>
    </lineage>
</organism>
<reference evidence="2" key="1">
    <citation type="submission" date="2018-04" db="EMBL/GenBank/DDBJ databases">
        <title>Transcriptome assembly of Sipha flava.</title>
        <authorList>
            <person name="Scully E.D."/>
            <person name="Geib S.M."/>
            <person name="Palmer N.A."/>
            <person name="Koch K."/>
            <person name="Bradshaw J."/>
            <person name="Heng-Moss T."/>
            <person name="Sarath G."/>
        </authorList>
    </citation>
    <scope>NUCLEOTIDE SEQUENCE</scope>
</reference>
<gene>
    <name evidence="4" type="primary">LOC112685966</name>
    <name evidence="2" type="ORF">g.111362</name>
</gene>
<feature type="chain" id="PRO_5044579212" evidence="1">
    <location>
        <begin position="23"/>
        <end position="195"/>
    </location>
</feature>
<keyword evidence="3" id="KW-1185">Reference proteome</keyword>
<dbReference type="AlphaFoldDB" id="A0A2S2QP30"/>
<name>A0A2S2QP30_9HEMI</name>
<evidence type="ECO:0000256" key="1">
    <source>
        <dbReference type="SAM" id="SignalP"/>
    </source>
</evidence>
<dbReference type="RefSeq" id="XP_025413826.1">
    <property type="nucleotide sequence ID" value="XM_025558041.1"/>
</dbReference>